<protein>
    <recommendedName>
        <fullName evidence="3">Bacterial toxin 27 domain-containing protein</fullName>
    </recommendedName>
</protein>
<evidence type="ECO:0000256" key="1">
    <source>
        <dbReference type="SAM" id="Coils"/>
    </source>
</evidence>
<feature type="region of interest" description="Disordered" evidence="2">
    <location>
        <begin position="470"/>
        <end position="565"/>
    </location>
</feature>
<feature type="compositionally biased region" description="Basic and acidic residues" evidence="2">
    <location>
        <begin position="922"/>
        <end position="940"/>
    </location>
</feature>
<feature type="coiled-coil region" evidence="1">
    <location>
        <begin position="1550"/>
        <end position="1596"/>
    </location>
</feature>
<keyword evidence="5" id="KW-1185">Reference proteome</keyword>
<feature type="compositionally biased region" description="Low complexity" evidence="2">
    <location>
        <begin position="2005"/>
        <end position="2038"/>
    </location>
</feature>
<feature type="compositionally biased region" description="Low complexity" evidence="2">
    <location>
        <begin position="950"/>
        <end position="962"/>
    </location>
</feature>
<feature type="compositionally biased region" description="Low complexity" evidence="2">
    <location>
        <begin position="1623"/>
        <end position="1639"/>
    </location>
</feature>
<evidence type="ECO:0000256" key="2">
    <source>
        <dbReference type="SAM" id="MobiDB-lite"/>
    </source>
</evidence>
<dbReference type="Pfam" id="PF15531">
    <property type="entry name" value="Ntox27"/>
    <property type="match status" value="1"/>
</dbReference>
<dbReference type="Proteomes" id="UP000031774">
    <property type="component" value="Chromosome"/>
</dbReference>
<feature type="compositionally biased region" description="Basic and acidic residues" evidence="2">
    <location>
        <begin position="894"/>
        <end position="914"/>
    </location>
</feature>
<feature type="compositionally biased region" description="Basic and acidic residues" evidence="2">
    <location>
        <begin position="1642"/>
        <end position="1668"/>
    </location>
</feature>
<feature type="domain" description="Bacterial toxin 27" evidence="3">
    <location>
        <begin position="2297"/>
        <end position="2423"/>
    </location>
</feature>
<dbReference type="EMBL" id="CP010407">
    <property type="protein sequence ID" value="AJF69411.1"/>
    <property type="molecule type" value="Genomic_DNA"/>
</dbReference>
<feature type="region of interest" description="Disordered" evidence="2">
    <location>
        <begin position="860"/>
        <end position="986"/>
    </location>
</feature>
<feature type="compositionally biased region" description="Low complexity" evidence="2">
    <location>
        <begin position="860"/>
        <end position="878"/>
    </location>
</feature>
<feature type="coiled-coil region" evidence="1">
    <location>
        <begin position="1765"/>
        <end position="1799"/>
    </location>
</feature>
<dbReference type="STRING" id="362257.SVTN_00180"/>
<feature type="compositionally biased region" description="Low complexity" evidence="2">
    <location>
        <begin position="470"/>
        <end position="479"/>
    </location>
</feature>
<feature type="region of interest" description="Disordered" evidence="2">
    <location>
        <begin position="2005"/>
        <end position="2052"/>
    </location>
</feature>
<dbReference type="KEGG" id="svt:SVTN_00180"/>
<evidence type="ECO:0000259" key="3">
    <source>
        <dbReference type="Pfam" id="PF15531"/>
    </source>
</evidence>
<accession>A0A0B5IA37</accession>
<dbReference type="HOGENOM" id="CLU_228613_0_0_11"/>
<proteinExistence type="predicted"/>
<feature type="compositionally biased region" description="Basic and acidic residues" evidence="2">
    <location>
        <begin position="2039"/>
        <end position="2049"/>
    </location>
</feature>
<gene>
    <name evidence="4" type="ORF">SVTN_00180</name>
</gene>
<organism evidence="4 5">
    <name type="scientific">Streptomyces vietnamensis</name>
    <dbReference type="NCBI Taxonomy" id="362257"/>
    <lineage>
        <taxon>Bacteria</taxon>
        <taxon>Bacillati</taxon>
        <taxon>Actinomycetota</taxon>
        <taxon>Actinomycetes</taxon>
        <taxon>Kitasatosporales</taxon>
        <taxon>Streptomycetaceae</taxon>
        <taxon>Streptomyces</taxon>
    </lineage>
</organism>
<feature type="compositionally biased region" description="Basic and acidic residues" evidence="2">
    <location>
        <begin position="518"/>
        <end position="533"/>
    </location>
</feature>
<sequence>MVQAVPAAADTVPEEDTGWMRNSVGYQRRVDRCLTAEALHFGGPLQKARAIKGLTGTQEELRATVISADSIGYGPLGQASGEDYSAAEAYRHVVVDRQLALQSANDPYVRSAWESDDMEWHVPAFGDDVTRFTLETQARMSNLGSDEHSVASPEAIAKAKEVAKENEGKDAFHDMTSGWMLSDDQINVRGYAYGTTATDIAAYLKRGGFPTVAPAKDSPEYRVEVEDQKQAWSACDSQNPFDPRRVLNEPVMTAMVEWELEYAGQAGQRARIMQADADAGAATREATDDMINAIGQAWAVDQILTWRKYWTDKLAQDPNTIFQKPDQAFYDKADADLARYRSNIAALVASAQDHAGKAVTAAQTAVTAQQEAWAVADTSHVPRGRGLTYARQSVQVARASAAAATAAAKATETALAAANASVATSDALLAKAQTESHAVGAEFRRVAAQEAAAQAKAAADSAEANATAAAESANTAKAARTTAEQKRDKAATAAASAAAERAKAQTEQATAVASRAKAATERAKAQEAEERAAAEQTSAKSADTAAGTAATEAATKRKLADEKAKTAQVDRERAVAAAQAKQATAARAAALETAAAAAEGTAAAAETRAAAVAARTAADQAADAATAAQTAADQATAAAVSARSAATTAEGAAKRAEADASKAWSAYYASLKAASAARAAAATALDASRDAAIRADNAATASKNADGLAKKAGQEAAAAESDATEAVKSAGVVVGRAYAAGQAALVARDAATGAVAAADEVLAIGSSYKEKDTSAAFAILVGQSSRTIAEQQAAAAEAKATEAAKAAESAQQTAAQATGDAKLAAEAAAAAATDSVRAAEAVTRAQASAAEASEAGKGATAASDAAAGHAGQAGNDAASARLTADEASDAATAAEREATDAERHAAEANEKSGRAGEAAAEAADKAAGSERAAKDAESKASDATGDSTAAEEAAAQAEKAQQTRNEAAHKEALAEGVTPIEGGANNWPALGEREEKILLDACGQTCVDDYRKGLAAVSVNVVEWATANGGQILFEQLDPAKVKQCLPASNVEQCLWALVDVPSSAVIVGRVPALAQAIEKVSDGMRTIFRDADNALRRLNELTAVIRDVRGAPRLNRCLAGVALHAGGANMKAKAIEALTGTNDDLQAVVGDAGGIGLFPLGQAFDQDRRAGYAYRDAFAAREALLEDANRPYAMSSFDDGITLHAPRFGADVLEFTLSTQPKVSARLGWDGHTNASPEAVARAREITEQNRGKDPWRDFAADFMLLDTSVNRTEYADGTTASEVASYLRHGGFLDKKPVEGTPEFRVEVENLKQAWSACDHADPVDPRNALSEVVSQASYEWEAEYAGQAAPRAVIMRAEADAAAATRSATDAMVEAIGQAWRADQILRWQKYWHDQLEADPDNIFKPEQALFDQAKADLANARGKVQALVTTAKDQATAANAAAARAVTGQQQAWVIADAAEVPRGRGLMYARQSVQVARASGAAATAAAKATETALNAANATVSTSEALLALAKTEAHAVNTEFRRIAAQEAAAQAKAAADSADAYAASAAANAETAKKAKEKALAEEQDAKKAAADAQAQRAVAELERANAAAYRATAERERDKAAGHEADAVAQGRIASDARASAEAAGSTASSKRAVAEQAERDAVAARDKAREAEQRRDSLNAKAAALEAKAAADEGTDAATASRTAATDARAAANEATTAATSARASANAATAAATDAREAATKAQGSAARARAASDSAWASFWIASGAAAAAHAAAAEAIDASEDAAADAKAAQEQSEKASAAAKVAKTEAASARSEAAQTASWAATTAGKALAAVQSSLAARDSAAAVTKPANEAIALGSPFQEVDSSAAFAVLTGQQSLTIAQQQAAAAAATANQAEDMSAEAKALADQAAADMKLAAEASASAAADAARAAKAYQRAQTSATQAAEEAQGAQAAAGRADGYATTAGTAAMAAGSAAMDAESDAAAADAAATEAEKDAANARAVATKAEEDAASARATATKAENDATAAETAAAGARDAAAEAQAAADRTETTGDKEQISQGLTTGIGDVWVVLDHIEYIGEPQNVKKDNCNPIIHVGDCTITADVTYKAHVDVYMCGASPDTYFGRCPQADTVYLGPEVTEPRTERLSHTLSMVEFNSGIDPVDVLLGDFIGCAQKITPGGESGSWGDCAWAASWFVAGPLFRAGKAAVYALDAAFRTGIGFMDAYRALHTIGLTEAAVQGILSRIFRKAGEACQAVSPVTSKVASFQVASFAAASASNELIEKCQAILKDIAENIVKDGERIVLGVNPYSDGLTKITGGRTFNNKEFGIQLPKEMGLGERPIWTVGVEQAVSNGSVKISVSLDGVEGAKTADEALNMLLQRGETIAVGDWETVRTGGFGTAWEMVKLRSAVRMEDRGWKSIDWWMTNEEGKVVQVYPEKWKYANGTPVAD</sequence>
<dbReference type="InterPro" id="IPR029112">
    <property type="entry name" value="Ntox27"/>
</dbReference>
<evidence type="ECO:0000313" key="4">
    <source>
        <dbReference type="EMBL" id="AJF69411.1"/>
    </source>
</evidence>
<feature type="compositionally biased region" description="Low complexity" evidence="2">
    <location>
        <begin position="491"/>
        <end position="517"/>
    </location>
</feature>
<name>A0A0B5IA37_9ACTN</name>
<feature type="region of interest" description="Disordered" evidence="2">
    <location>
        <begin position="1598"/>
        <end position="1670"/>
    </location>
</feature>
<reference evidence="4 5" key="1">
    <citation type="submission" date="2014-12" db="EMBL/GenBank/DDBJ databases">
        <title>Complete genome sequence of Streptomyces vietnamensis strain GIMV4.0001, a genetic manipulable producer of the benzoisochromanequinone antibiotic granaticin.</title>
        <authorList>
            <person name="Deng M.R."/>
            <person name="Guo J."/>
            <person name="Ma L.Y."/>
            <person name="Feng G.D."/>
            <person name="Mo C.Y."/>
            <person name="Zhu H.H."/>
        </authorList>
    </citation>
    <scope>NUCLEOTIDE SEQUENCE [LARGE SCALE GENOMIC DNA]</scope>
    <source>
        <strain evidence="5">GIMV4.0001</strain>
    </source>
</reference>
<feature type="compositionally biased region" description="Basic and acidic residues" evidence="2">
    <location>
        <begin position="554"/>
        <end position="565"/>
    </location>
</feature>
<feature type="compositionally biased region" description="Low complexity" evidence="2">
    <location>
        <begin position="534"/>
        <end position="553"/>
    </location>
</feature>
<keyword evidence="1" id="KW-0175">Coiled coil</keyword>
<evidence type="ECO:0000313" key="5">
    <source>
        <dbReference type="Proteomes" id="UP000031774"/>
    </source>
</evidence>
<feature type="compositionally biased region" description="Basic and acidic residues" evidence="2">
    <location>
        <begin position="1601"/>
        <end position="1615"/>
    </location>
</feature>